<name>W9H6H5_9PROT</name>
<dbReference type="NCBIfam" id="TIGR03408">
    <property type="entry name" value="urea_trans_UrtC"/>
    <property type="match status" value="1"/>
</dbReference>
<dbReference type="InterPro" id="IPR017778">
    <property type="entry name" value="ABC_transptr_urea_perm_UrtC"/>
</dbReference>
<protein>
    <submittedName>
        <fullName evidence="7">Amino acid ABC transporter permease</fullName>
    </submittedName>
</protein>
<feature type="transmembrane region" description="Helical" evidence="6">
    <location>
        <begin position="128"/>
        <end position="151"/>
    </location>
</feature>
<dbReference type="Proteomes" id="UP000019486">
    <property type="component" value="Unassembled WGS sequence"/>
</dbReference>
<keyword evidence="5 6" id="KW-0472">Membrane</keyword>
<organism evidence="7 8">
    <name type="scientific">Skermanella stibiiresistens SB22</name>
    <dbReference type="NCBI Taxonomy" id="1385369"/>
    <lineage>
        <taxon>Bacteria</taxon>
        <taxon>Pseudomonadati</taxon>
        <taxon>Pseudomonadota</taxon>
        <taxon>Alphaproteobacteria</taxon>
        <taxon>Rhodospirillales</taxon>
        <taxon>Azospirillaceae</taxon>
        <taxon>Skermanella</taxon>
    </lineage>
</organism>
<feature type="transmembrane region" description="Helical" evidence="6">
    <location>
        <begin position="82"/>
        <end position="103"/>
    </location>
</feature>
<keyword evidence="3 6" id="KW-0812">Transmembrane</keyword>
<evidence type="ECO:0000256" key="6">
    <source>
        <dbReference type="SAM" id="Phobius"/>
    </source>
</evidence>
<evidence type="ECO:0000313" key="7">
    <source>
        <dbReference type="EMBL" id="EWY41614.1"/>
    </source>
</evidence>
<dbReference type="EMBL" id="AVFL01000003">
    <property type="protein sequence ID" value="EWY41614.1"/>
    <property type="molecule type" value="Genomic_DNA"/>
</dbReference>
<dbReference type="RefSeq" id="WP_051511590.1">
    <property type="nucleotide sequence ID" value="NZ_AVFL01000003.1"/>
</dbReference>
<dbReference type="GO" id="GO:0015658">
    <property type="term" value="F:branched-chain amino acid transmembrane transporter activity"/>
    <property type="evidence" value="ECO:0007669"/>
    <property type="project" value="InterPro"/>
</dbReference>
<evidence type="ECO:0000256" key="5">
    <source>
        <dbReference type="ARBA" id="ARBA00023136"/>
    </source>
</evidence>
<evidence type="ECO:0000256" key="2">
    <source>
        <dbReference type="ARBA" id="ARBA00022475"/>
    </source>
</evidence>
<dbReference type="Pfam" id="PF02653">
    <property type="entry name" value="BPD_transp_2"/>
    <property type="match status" value="1"/>
</dbReference>
<feature type="transmembrane region" description="Helical" evidence="6">
    <location>
        <begin position="48"/>
        <end position="70"/>
    </location>
</feature>
<feature type="transmembrane region" description="Helical" evidence="6">
    <location>
        <begin position="158"/>
        <end position="176"/>
    </location>
</feature>
<feature type="transmembrane region" description="Helical" evidence="6">
    <location>
        <begin position="253"/>
        <end position="274"/>
    </location>
</feature>
<dbReference type="InterPro" id="IPR001851">
    <property type="entry name" value="ABC_transp_permease"/>
</dbReference>
<keyword evidence="8" id="KW-1185">Reference proteome</keyword>
<dbReference type="PATRIC" id="fig|1385369.3.peg.1131"/>
<feature type="transmembrane region" description="Helical" evidence="6">
    <location>
        <begin position="205"/>
        <end position="226"/>
    </location>
</feature>
<dbReference type="CDD" id="cd06581">
    <property type="entry name" value="TM_PBP1_LivM_like"/>
    <property type="match status" value="1"/>
</dbReference>
<evidence type="ECO:0000256" key="1">
    <source>
        <dbReference type="ARBA" id="ARBA00004651"/>
    </source>
</evidence>
<keyword evidence="4 6" id="KW-1133">Transmembrane helix</keyword>
<keyword evidence="2" id="KW-1003">Cell membrane</keyword>
<accession>W9H6H5</accession>
<reference evidence="7 8" key="1">
    <citation type="submission" date="2013-08" db="EMBL/GenBank/DDBJ databases">
        <title>The genome sequence of Skermanella stibiiresistens.</title>
        <authorList>
            <person name="Zhu W."/>
            <person name="Wang G."/>
        </authorList>
    </citation>
    <scope>NUCLEOTIDE SEQUENCE [LARGE SCALE GENOMIC DNA]</scope>
    <source>
        <strain evidence="7 8">SB22</strain>
    </source>
</reference>
<evidence type="ECO:0000256" key="3">
    <source>
        <dbReference type="ARBA" id="ARBA00022692"/>
    </source>
</evidence>
<dbReference type="STRING" id="1385369.N825_24000"/>
<feature type="transmembrane region" description="Helical" evidence="6">
    <location>
        <begin position="330"/>
        <end position="350"/>
    </location>
</feature>
<evidence type="ECO:0000313" key="8">
    <source>
        <dbReference type="Proteomes" id="UP000019486"/>
    </source>
</evidence>
<dbReference type="AlphaFoldDB" id="W9H6H5"/>
<dbReference type="GO" id="GO:0005886">
    <property type="term" value="C:plasma membrane"/>
    <property type="evidence" value="ECO:0007669"/>
    <property type="project" value="UniProtKB-SubCell"/>
</dbReference>
<dbReference type="PANTHER" id="PTHR30482">
    <property type="entry name" value="HIGH-AFFINITY BRANCHED-CHAIN AMINO ACID TRANSPORT SYSTEM PERMEASE"/>
    <property type="match status" value="1"/>
</dbReference>
<feature type="transmembrane region" description="Helical" evidence="6">
    <location>
        <begin position="294"/>
        <end position="318"/>
    </location>
</feature>
<comment type="subcellular location">
    <subcellularLocation>
        <location evidence="1">Cell membrane</location>
        <topology evidence="1">Multi-pass membrane protein</topology>
    </subcellularLocation>
</comment>
<dbReference type="PANTHER" id="PTHR30482:SF4">
    <property type="entry name" value="SLR1201 PROTEIN"/>
    <property type="match status" value="1"/>
</dbReference>
<feature type="transmembrane region" description="Helical" evidence="6">
    <location>
        <begin position="21"/>
        <end position="42"/>
    </location>
</feature>
<sequence>MSGLDDVLIGPRRPAPRRGTAPMVAAVLALLGVGVLAAGAGGAGPSAYVLNLIGQIATFGMLAVALDLIWGFAGVLSLGHGLFFAIGGYLVAMHMVKVTFLATGTPPDFMLFMGWDRLPFYYAGLESFAYTSVLVVVVAGLAAFAIGYTAFRSRVAGVYFAIITQAFVYVAMLLMFRNDTGFGGNNGMTGFTEILGQPLADRRTVAWLSGASILAAALTLGGSALLTGSRFGHMLIAIRDDEARLRFLGHDTLWIKLTVWCLSAVLAAIAGMLYVPQVGIINPRVLAPDLSIEIAVWVAIGGRGTLTGAFLGAVLVSALKFLLTAVAPDLWPFILSGLVLVVVVLLPNGLLDIRAVLASRQRRGTP</sequence>
<gene>
    <name evidence="7" type="ORF">N825_24000</name>
</gene>
<proteinExistence type="predicted"/>
<evidence type="ECO:0000256" key="4">
    <source>
        <dbReference type="ARBA" id="ARBA00022989"/>
    </source>
</evidence>
<comment type="caution">
    <text evidence="7">The sequence shown here is derived from an EMBL/GenBank/DDBJ whole genome shotgun (WGS) entry which is preliminary data.</text>
</comment>
<dbReference type="InterPro" id="IPR043428">
    <property type="entry name" value="LivM-like"/>
</dbReference>